<dbReference type="GeneID" id="22575968"/>
<dbReference type="Proteomes" id="UP000063063">
    <property type="component" value="Chromosome 26"/>
</dbReference>
<reference evidence="4 5" key="1">
    <citation type="journal article" date="2015" name="Sci. Rep.">
        <title>The genome of Leishmania panamensis: insights into genomics of the L. (Viannia) subgenus.</title>
        <authorList>
            <person name="Llanes A."/>
            <person name="Restrepo C.M."/>
            <person name="Vecchio G.D."/>
            <person name="Anguizola F.J."/>
            <person name="Lleonart R."/>
        </authorList>
    </citation>
    <scope>NUCLEOTIDE SEQUENCE [LARGE SCALE GENOMIC DNA]</scope>
    <source>
        <strain evidence="4 5">MHOM/PA/94/PSC-1</strain>
    </source>
</reference>
<dbReference type="VEuPathDB" id="TriTrypDB:LPMP_260650"/>
<dbReference type="VEuPathDB" id="TriTrypDB:LPAL13_260011300"/>
<dbReference type="SUPFAM" id="SSF52833">
    <property type="entry name" value="Thioredoxin-like"/>
    <property type="match status" value="1"/>
</dbReference>
<dbReference type="PROSITE" id="PS00194">
    <property type="entry name" value="THIOREDOXIN_1"/>
    <property type="match status" value="1"/>
</dbReference>
<dbReference type="RefSeq" id="XP_010699886.1">
    <property type="nucleotide sequence ID" value="XM_010701584.1"/>
</dbReference>
<dbReference type="InterPro" id="IPR017937">
    <property type="entry name" value="Thioredoxin_CS"/>
</dbReference>
<keyword evidence="2" id="KW-0812">Transmembrane</keyword>
<dbReference type="Gene3D" id="3.40.30.10">
    <property type="entry name" value="Glutaredoxin"/>
    <property type="match status" value="1"/>
</dbReference>
<accession>A0A088RVC0</accession>
<evidence type="ECO:0000256" key="1">
    <source>
        <dbReference type="ARBA" id="ARBA00006347"/>
    </source>
</evidence>
<dbReference type="InterPro" id="IPR013766">
    <property type="entry name" value="Thioredoxin_domain"/>
</dbReference>
<evidence type="ECO:0000256" key="2">
    <source>
        <dbReference type="SAM" id="Phobius"/>
    </source>
</evidence>
<keyword evidence="5" id="KW-1185">Reference proteome</keyword>
<keyword evidence="2" id="KW-1133">Transmembrane helix</keyword>
<feature type="domain" description="Thioredoxin" evidence="3">
    <location>
        <begin position="30"/>
        <end position="159"/>
    </location>
</feature>
<dbReference type="InterPro" id="IPR051063">
    <property type="entry name" value="PDI"/>
</dbReference>
<dbReference type="GO" id="GO:0006457">
    <property type="term" value="P:protein folding"/>
    <property type="evidence" value="ECO:0007669"/>
    <property type="project" value="TreeGrafter"/>
</dbReference>
<dbReference type="KEGG" id="lpan:LPMP_260650"/>
<dbReference type="eggNOG" id="KOG0191">
    <property type="taxonomic scope" value="Eukaryota"/>
</dbReference>
<dbReference type="OrthoDB" id="427280at2759"/>
<feature type="transmembrane region" description="Helical" evidence="2">
    <location>
        <begin position="12"/>
        <end position="30"/>
    </location>
</feature>
<dbReference type="AlphaFoldDB" id="A0A088RVC0"/>
<comment type="similarity">
    <text evidence="1">Belongs to the protein disulfide isomerase family.</text>
</comment>
<protein>
    <submittedName>
        <fullName evidence="4">Thioredoxin-like protein, putative</fullName>
    </submittedName>
</protein>
<dbReference type="GO" id="GO:0003756">
    <property type="term" value="F:protein disulfide isomerase activity"/>
    <property type="evidence" value="ECO:0007669"/>
    <property type="project" value="TreeGrafter"/>
</dbReference>
<sequence length="167" mass="19212">MRSPEKHTFARFALISVVAFAVTLLIAVLLSEAKRSDEADDPSRAMGGVEDVNSENYYDIVGHDQFVLLEFYAVWCGHCRKFSPIYEEFGKYIRIRPELQGRVVVGKVNAPTEPRIRRRYRISGYPTVILVPPNRHVGVEFTDNRNFNGLLDFVEREMAKKEYAIIE</sequence>
<keyword evidence="2" id="KW-0472">Membrane</keyword>
<organism evidence="4 5">
    <name type="scientific">Leishmania panamensis</name>
    <dbReference type="NCBI Taxonomy" id="5679"/>
    <lineage>
        <taxon>Eukaryota</taxon>
        <taxon>Discoba</taxon>
        <taxon>Euglenozoa</taxon>
        <taxon>Kinetoplastea</taxon>
        <taxon>Metakinetoplastina</taxon>
        <taxon>Trypanosomatida</taxon>
        <taxon>Trypanosomatidae</taxon>
        <taxon>Leishmaniinae</taxon>
        <taxon>Leishmania</taxon>
        <taxon>Leishmania guyanensis species complex</taxon>
    </lineage>
</organism>
<gene>
    <name evidence="4" type="ORF">LPMP_260650</name>
</gene>
<dbReference type="PROSITE" id="PS51352">
    <property type="entry name" value="THIOREDOXIN_2"/>
    <property type="match status" value="1"/>
</dbReference>
<name>A0A088RVC0_LEIPA</name>
<proteinExistence type="inferred from homology"/>
<dbReference type="EMBL" id="CP009395">
    <property type="protein sequence ID" value="AIN99179.1"/>
    <property type="molecule type" value="Genomic_DNA"/>
</dbReference>
<evidence type="ECO:0000313" key="4">
    <source>
        <dbReference type="EMBL" id="AIN99179.1"/>
    </source>
</evidence>
<dbReference type="GO" id="GO:0005783">
    <property type="term" value="C:endoplasmic reticulum"/>
    <property type="evidence" value="ECO:0007669"/>
    <property type="project" value="TreeGrafter"/>
</dbReference>
<dbReference type="PANTHER" id="PTHR45672">
    <property type="entry name" value="PROTEIN DISULFIDE-ISOMERASE C17H9.14C-RELATED"/>
    <property type="match status" value="1"/>
</dbReference>
<dbReference type="Pfam" id="PF00085">
    <property type="entry name" value="Thioredoxin"/>
    <property type="match status" value="1"/>
</dbReference>
<evidence type="ECO:0000259" key="3">
    <source>
        <dbReference type="PROSITE" id="PS51352"/>
    </source>
</evidence>
<dbReference type="InterPro" id="IPR036249">
    <property type="entry name" value="Thioredoxin-like_sf"/>
</dbReference>
<dbReference type="PRINTS" id="PR00421">
    <property type="entry name" value="THIOREDOXIN"/>
</dbReference>
<evidence type="ECO:0000313" key="5">
    <source>
        <dbReference type="Proteomes" id="UP000063063"/>
    </source>
</evidence>
<dbReference type="CDD" id="cd02961">
    <property type="entry name" value="PDI_a_family"/>
    <property type="match status" value="1"/>
</dbReference>